<dbReference type="PROSITE" id="PS50968">
    <property type="entry name" value="BIOTINYL_LIPOYL"/>
    <property type="match status" value="1"/>
</dbReference>
<dbReference type="Pfam" id="PF02817">
    <property type="entry name" value="E3_binding"/>
    <property type="match status" value="1"/>
</dbReference>
<dbReference type="InterPro" id="IPR011053">
    <property type="entry name" value="Single_hybrid_motif"/>
</dbReference>
<dbReference type="Pfam" id="PF00364">
    <property type="entry name" value="Biotin_lipoyl"/>
    <property type="match status" value="1"/>
</dbReference>
<dbReference type="EC" id="2.3.1.12" evidence="8"/>
<dbReference type="PANTHER" id="PTHR43178">
    <property type="entry name" value="DIHYDROLIPOAMIDE ACETYLTRANSFERASE COMPONENT OF PYRUVATE DEHYDROGENASE COMPLEX"/>
    <property type="match status" value="1"/>
</dbReference>
<dbReference type="PROSITE" id="PS51826">
    <property type="entry name" value="PSBD"/>
    <property type="match status" value="1"/>
</dbReference>
<dbReference type="PANTHER" id="PTHR43178:SF5">
    <property type="entry name" value="LIPOAMIDE ACYLTRANSFERASE COMPONENT OF BRANCHED-CHAIN ALPHA-KETO ACID DEHYDROGENASE COMPLEX, MITOCHONDRIAL"/>
    <property type="match status" value="1"/>
</dbReference>
<dbReference type="InterPro" id="IPR003016">
    <property type="entry name" value="2-oxoA_DH_lipoyl-BS"/>
</dbReference>
<comment type="cofactor">
    <cofactor evidence="1">
        <name>(R)-lipoate</name>
        <dbReference type="ChEBI" id="CHEBI:83088"/>
    </cofactor>
</comment>
<comment type="caution">
    <text evidence="8">The sequence shown here is derived from an EMBL/GenBank/DDBJ whole genome shotgun (WGS) entry which is preliminary data.</text>
</comment>
<evidence type="ECO:0000256" key="4">
    <source>
        <dbReference type="ARBA" id="ARBA00022823"/>
    </source>
</evidence>
<evidence type="ECO:0000256" key="1">
    <source>
        <dbReference type="ARBA" id="ARBA00001938"/>
    </source>
</evidence>
<dbReference type="InterPro" id="IPR023213">
    <property type="entry name" value="CAT-like_dom_sf"/>
</dbReference>
<dbReference type="InterPro" id="IPR050743">
    <property type="entry name" value="2-oxoacid_DH_E2_comp"/>
</dbReference>
<keyword evidence="5 8" id="KW-0012">Acyltransferase</keyword>
<dbReference type="Pfam" id="PF00198">
    <property type="entry name" value="2-oxoacid_dh"/>
    <property type="match status" value="1"/>
</dbReference>
<dbReference type="InterPro" id="IPR004167">
    <property type="entry name" value="PSBD"/>
</dbReference>
<evidence type="ECO:0000256" key="3">
    <source>
        <dbReference type="ARBA" id="ARBA00022679"/>
    </source>
</evidence>
<evidence type="ECO:0000259" key="7">
    <source>
        <dbReference type="PROSITE" id="PS51826"/>
    </source>
</evidence>
<dbReference type="Gene3D" id="3.30.559.10">
    <property type="entry name" value="Chloramphenicol acetyltransferase-like domain"/>
    <property type="match status" value="1"/>
</dbReference>
<dbReference type="SUPFAM" id="SSF51230">
    <property type="entry name" value="Single hybrid motif"/>
    <property type="match status" value="1"/>
</dbReference>
<dbReference type="Gene3D" id="4.10.320.10">
    <property type="entry name" value="E3-binding domain"/>
    <property type="match status" value="1"/>
</dbReference>
<keyword evidence="8" id="KW-0670">Pyruvate</keyword>
<dbReference type="PROSITE" id="PS00189">
    <property type="entry name" value="LIPOYL"/>
    <property type="match status" value="1"/>
</dbReference>
<dbReference type="EMBL" id="VSSQ01000327">
    <property type="protein sequence ID" value="MPL91364.1"/>
    <property type="molecule type" value="Genomic_DNA"/>
</dbReference>
<comment type="similarity">
    <text evidence="2">Belongs to the 2-oxoacid dehydrogenase family.</text>
</comment>
<organism evidence="8">
    <name type="scientific">bioreactor metagenome</name>
    <dbReference type="NCBI Taxonomy" id="1076179"/>
    <lineage>
        <taxon>unclassified sequences</taxon>
        <taxon>metagenomes</taxon>
        <taxon>ecological metagenomes</taxon>
    </lineage>
</organism>
<evidence type="ECO:0000313" key="8">
    <source>
        <dbReference type="EMBL" id="MPL91364.1"/>
    </source>
</evidence>
<keyword evidence="4" id="KW-0450">Lipoyl</keyword>
<dbReference type="AlphaFoldDB" id="A0A644VIZ5"/>
<dbReference type="FunFam" id="3.30.559.10:FF:000007">
    <property type="entry name" value="Dihydrolipoamide acetyltransferase component of pyruvate dehydrogenase complex"/>
    <property type="match status" value="1"/>
</dbReference>
<dbReference type="InterPro" id="IPR000089">
    <property type="entry name" value="Biotin_lipoyl"/>
</dbReference>
<dbReference type="SUPFAM" id="SSF47005">
    <property type="entry name" value="Peripheral subunit-binding domain of 2-oxo acid dehydrogenase complex"/>
    <property type="match status" value="1"/>
</dbReference>
<dbReference type="CDD" id="cd06849">
    <property type="entry name" value="lipoyl_domain"/>
    <property type="match status" value="1"/>
</dbReference>
<evidence type="ECO:0000256" key="2">
    <source>
        <dbReference type="ARBA" id="ARBA00007317"/>
    </source>
</evidence>
<keyword evidence="3 8" id="KW-0808">Transferase</keyword>
<reference evidence="8" key="1">
    <citation type="submission" date="2019-08" db="EMBL/GenBank/DDBJ databases">
        <authorList>
            <person name="Kucharzyk K."/>
            <person name="Murdoch R.W."/>
            <person name="Higgins S."/>
            <person name="Loffler F."/>
        </authorList>
    </citation>
    <scope>NUCLEOTIDE SEQUENCE</scope>
</reference>
<dbReference type="InterPro" id="IPR036625">
    <property type="entry name" value="E3-bd_dom_sf"/>
</dbReference>
<dbReference type="GO" id="GO:0031405">
    <property type="term" value="F:lipoic acid binding"/>
    <property type="evidence" value="ECO:0007669"/>
    <property type="project" value="TreeGrafter"/>
</dbReference>
<evidence type="ECO:0000256" key="5">
    <source>
        <dbReference type="ARBA" id="ARBA00023315"/>
    </source>
</evidence>
<feature type="domain" description="Lipoyl-binding" evidence="6">
    <location>
        <begin position="2"/>
        <end position="77"/>
    </location>
</feature>
<name>A0A644VIZ5_9ZZZZ</name>
<proteinExistence type="inferred from homology"/>
<sequence>MRYIFKFPDIGEGLEEGVIVQWHVDKGQKVKMGESLVTMETDKVVTEIPSPRDGVIAARYGSEGETIRVGAALVEIELDGDEVAINQVEEKPKAEAVEEEGAGVVGTLEVAGNDFVLTASKEGVSEEKETKSRQSKALATPVARAMAKEMGIDINLVRGTGPAQRVMKNDILNFSKQDSKPTVSKPLASDNLLEDRLEIEPLSQIRKTIAKNMIQSKHNAAHMTVFEEVEISELDRVRKKYKDYFKDENIRITYLAFIVKAVALALKKHKSLNAEMDMDKGVMIYKKYYNIGIAADTEKGLVVPVIKNADKLSVKEIALEIQVLADKARDGKLSMDDMKDGTFTITSYGSIGGLFAVPVINYPQAGILGIGRISKQPIVKDDKLDVGLMLPLSLSVDHRIADGGETSRFLNRVMSYLNEPVGLLID</sequence>
<dbReference type="GO" id="GO:0004742">
    <property type="term" value="F:dihydrolipoyllysine-residue acetyltransferase activity"/>
    <property type="evidence" value="ECO:0007669"/>
    <property type="project" value="UniProtKB-EC"/>
</dbReference>
<gene>
    <name evidence="8" type="primary">pdhC_8</name>
    <name evidence="8" type="ORF">SDC9_37432</name>
</gene>
<dbReference type="InterPro" id="IPR001078">
    <property type="entry name" value="2-oxoacid_DH_actylTfrase"/>
</dbReference>
<evidence type="ECO:0000259" key="6">
    <source>
        <dbReference type="PROSITE" id="PS50968"/>
    </source>
</evidence>
<dbReference type="GO" id="GO:0005737">
    <property type="term" value="C:cytoplasm"/>
    <property type="evidence" value="ECO:0007669"/>
    <property type="project" value="TreeGrafter"/>
</dbReference>
<dbReference type="Gene3D" id="2.40.50.100">
    <property type="match status" value="1"/>
</dbReference>
<accession>A0A644VIZ5</accession>
<protein>
    <submittedName>
        <fullName evidence="8">Dihydrolipoyllysine-residue acetyltransferase component of pyruvate dehydrogenase complex</fullName>
        <ecNumber evidence="8">2.3.1.12</ecNumber>
    </submittedName>
</protein>
<dbReference type="SUPFAM" id="SSF52777">
    <property type="entry name" value="CoA-dependent acyltransferases"/>
    <property type="match status" value="1"/>
</dbReference>
<feature type="domain" description="Peripheral subunit-binding (PSBD)" evidence="7">
    <location>
        <begin position="138"/>
        <end position="175"/>
    </location>
</feature>